<dbReference type="EnsemblMetazoa" id="PHUM231450-RA">
    <property type="protein sequence ID" value="PHUM231450-PA"/>
    <property type="gene ID" value="PHUM231450"/>
</dbReference>
<dbReference type="Proteomes" id="UP000009046">
    <property type="component" value="Unassembled WGS sequence"/>
</dbReference>
<dbReference type="InParanoid" id="E0VIR3"/>
<dbReference type="eggNOG" id="ENOG502SGR7">
    <property type="taxonomic scope" value="Eukaryota"/>
</dbReference>
<accession>E0VIR3</accession>
<proteinExistence type="predicted"/>
<dbReference type="EMBL" id="AAZO01002685">
    <property type="status" value="NOT_ANNOTATED_CDS"/>
    <property type="molecule type" value="Genomic_DNA"/>
</dbReference>
<dbReference type="EMBL" id="DS235201">
    <property type="protein sequence ID" value="EEB13269.1"/>
    <property type="molecule type" value="Genomic_DNA"/>
</dbReference>
<evidence type="ECO:0000313" key="3">
    <source>
        <dbReference type="Proteomes" id="UP000009046"/>
    </source>
</evidence>
<protein>
    <submittedName>
        <fullName evidence="1 2">Uncharacterized protein</fullName>
    </submittedName>
</protein>
<dbReference type="KEGG" id="phu:Phum_PHUM231450"/>
<keyword evidence="3" id="KW-1185">Reference proteome</keyword>
<dbReference type="STRING" id="121224.E0VIR3"/>
<dbReference type="OrthoDB" id="6621861at2759"/>
<dbReference type="HOGENOM" id="CLU_1557138_0_0_1"/>
<dbReference type="RefSeq" id="XP_002426007.1">
    <property type="nucleotide sequence ID" value="XM_002425962.1"/>
</dbReference>
<dbReference type="GeneID" id="8230058"/>
<reference evidence="1" key="2">
    <citation type="submission" date="2007-04" db="EMBL/GenBank/DDBJ databases">
        <title>The genome of the human body louse.</title>
        <authorList>
            <consortium name="The Human Body Louse Genome Consortium"/>
            <person name="Kirkness E."/>
            <person name="Walenz B."/>
            <person name="Hass B."/>
            <person name="Bruggner R."/>
            <person name="Strausberg R."/>
        </authorList>
    </citation>
    <scope>NUCLEOTIDE SEQUENCE</scope>
    <source>
        <strain evidence="1">USDA</strain>
    </source>
</reference>
<name>E0VIR3_PEDHC</name>
<evidence type="ECO:0000313" key="2">
    <source>
        <dbReference type="EnsemblMetazoa" id="PHUM231450-PA"/>
    </source>
</evidence>
<reference evidence="1" key="1">
    <citation type="submission" date="2007-04" db="EMBL/GenBank/DDBJ databases">
        <title>Annotation of Pediculus humanus corporis strain USDA.</title>
        <authorList>
            <person name="Kirkness E."/>
            <person name="Hannick L."/>
            <person name="Hass B."/>
            <person name="Bruggner R."/>
            <person name="Lawson D."/>
            <person name="Bidwell S."/>
            <person name="Joardar V."/>
            <person name="Caler E."/>
            <person name="Walenz B."/>
            <person name="Inman J."/>
            <person name="Schobel S."/>
            <person name="Galinsky K."/>
            <person name="Amedeo P."/>
            <person name="Strausberg R."/>
        </authorList>
    </citation>
    <scope>NUCLEOTIDE SEQUENCE</scope>
    <source>
        <strain evidence="1">USDA</strain>
    </source>
</reference>
<organism>
    <name type="scientific">Pediculus humanus subsp. corporis</name>
    <name type="common">Body louse</name>
    <dbReference type="NCBI Taxonomy" id="121224"/>
    <lineage>
        <taxon>Eukaryota</taxon>
        <taxon>Metazoa</taxon>
        <taxon>Ecdysozoa</taxon>
        <taxon>Arthropoda</taxon>
        <taxon>Hexapoda</taxon>
        <taxon>Insecta</taxon>
        <taxon>Pterygota</taxon>
        <taxon>Neoptera</taxon>
        <taxon>Paraneoptera</taxon>
        <taxon>Psocodea</taxon>
        <taxon>Troctomorpha</taxon>
        <taxon>Phthiraptera</taxon>
        <taxon>Anoplura</taxon>
        <taxon>Pediculidae</taxon>
        <taxon>Pediculus</taxon>
    </lineage>
</organism>
<dbReference type="VEuPathDB" id="VectorBase:PHUM231450"/>
<reference evidence="2" key="3">
    <citation type="submission" date="2021-02" db="UniProtKB">
        <authorList>
            <consortium name="EnsemblMetazoa"/>
        </authorList>
    </citation>
    <scope>IDENTIFICATION</scope>
    <source>
        <strain evidence="2">USDA</strain>
    </source>
</reference>
<dbReference type="CTD" id="8230058"/>
<sequence length="172" mass="19584">MFIIENCGVQHHFSCPHFISSNNLQISAVPSLNKKLSKIQRRDIPLGDPFLGFPQNIEVNNENQAKKTIIYPQLPTALPPLPPPPPPPQTIPKYTPVKPLVKPNETEAERAERIHKSFERLLTFVEIVGQVDNYVSSKWKNLVRTVSNFYEVEDEPYRVSARRIYGTCGNAH</sequence>
<gene>
    <name evidence="2" type="primary">8230058</name>
    <name evidence="1" type="ORF">Phum_PHUM231450</name>
</gene>
<dbReference type="AlphaFoldDB" id="E0VIR3"/>
<evidence type="ECO:0000313" key="1">
    <source>
        <dbReference type="EMBL" id="EEB13269.1"/>
    </source>
</evidence>